<dbReference type="EMBL" id="CP058611">
    <property type="protein sequence ID" value="QLG74790.1"/>
    <property type="molecule type" value="Genomic_DNA"/>
</dbReference>
<dbReference type="KEGG" id="zmk:HG535_0H01170"/>
<name>A0A7H9B8M7_ZYGMR</name>
<evidence type="ECO:0000256" key="1">
    <source>
        <dbReference type="SAM" id="MobiDB-lite"/>
    </source>
</evidence>
<evidence type="ECO:0000313" key="2">
    <source>
        <dbReference type="EMBL" id="QLG74790.1"/>
    </source>
</evidence>
<dbReference type="OrthoDB" id="203678at2759"/>
<accession>A0A7H9B8M7</accession>
<dbReference type="GeneID" id="59238593"/>
<protein>
    <recommendedName>
        <fullName evidence="4">Vacuolar protein sorting-associated protein 51 homolog</fullName>
    </recommendedName>
</protein>
<reference evidence="2 3" key="1">
    <citation type="submission" date="2020-07" db="EMBL/GenBank/DDBJ databases">
        <title>The yeast mating-type switching endonuclease HO is a domesticated member of an unorthodox homing genetic element family.</title>
        <authorList>
            <person name="Coughlan A.Y."/>
            <person name="Lombardi L."/>
            <person name="Braun-Galleani S."/>
            <person name="Martos A.R."/>
            <person name="Galeote V."/>
            <person name="Bigey F."/>
            <person name="Dequin S."/>
            <person name="Byrne K.P."/>
            <person name="Wolfe K.H."/>
        </authorList>
    </citation>
    <scope>NUCLEOTIDE SEQUENCE [LARGE SCALE GENOMIC DNA]</scope>
    <source>
        <strain evidence="2 3">NRRL Y-6702</strain>
    </source>
</reference>
<dbReference type="Proteomes" id="UP000509704">
    <property type="component" value="Chromosome 8"/>
</dbReference>
<dbReference type="Pfam" id="PF08700">
    <property type="entry name" value="VPS51_Exo84_N"/>
    <property type="match status" value="1"/>
</dbReference>
<gene>
    <name evidence="2" type="ORF">HG535_0H01170</name>
</gene>
<feature type="region of interest" description="Disordered" evidence="1">
    <location>
        <begin position="39"/>
        <end position="65"/>
    </location>
</feature>
<evidence type="ECO:0000313" key="3">
    <source>
        <dbReference type="Proteomes" id="UP000509704"/>
    </source>
</evidence>
<dbReference type="AlphaFoldDB" id="A0A7H9B8M7"/>
<dbReference type="RefSeq" id="XP_037146515.1">
    <property type="nucleotide sequence ID" value="XM_037290620.1"/>
</dbReference>
<sequence length="136" mass="15721">MAEQISHKKSLRVSRLGRDRRQLLKEYYKLESAQEEALAETGNGKLEHNQIENAADVSESPEKEVEKSIGDQTFKELVQTHNTLLKKETETNNSIKNTIYENYYDLIKVDTLLKGITEANEPQLSQLRKTVEMLRK</sequence>
<organism evidence="2 3">
    <name type="scientific">Zygotorulaspora mrakii</name>
    <name type="common">Zygosaccharomyces mrakii</name>
    <dbReference type="NCBI Taxonomy" id="42260"/>
    <lineage>
        <taxon>Eukaryota</taxon>
        <taxon>Fungi</taxon>
        <taxon>Dikarya</taxon>
        <taxon>Ascomycota</taxon>
        <taxon>Saccharomycotina</taxon>
        <taxon>Saccharomycetes</taxon>
        <taxon>Saccharomycetales</taxon>
        <taxon>Saccharomycetaceae</taxon>
        <taxon>Zygotorulaspora</taxon>
    </lineage>
</organism>
<keyword evidence="3" id="KW-1185">Reference proteome</keyword>
<evidence type="ECO:0008006" key="4">
    <source>
        <dbReference type="Google" id="ProtNLM"/>
    </source>
</evidence>
<proteinExistence type="predicted"/>